<feature type="transmembrane region" description="Helical" evidence="1">
    <location>
        <begin position="82"/>
        <end position="101"/>
    </location>
</feature>
<dbReference type="InterPro" id="IPR045349">
    <property type="entry name" value="SLC41A1-3"/>
</dbReference>
<dbReference type="AlphaFoldDB" id="A0A818LXH0"/>
<evidence type="ECO:0000313" key="2">
    <source>
        <dbReference type="EMBL" id="CAF3579166.1"/>
    </source>
</evidence>
<organism evidence="2 3">
    <name type="scientific">Adineta steineri</name>
    <dbReference type="NCBI Taxonomy" id="433720"/>
    <lineage>
        <taxon>Eukaryota</taxon>
        <taxon>Metazoa</taxon>
        <taxon>Spiralia</taxon>
        <taxon>Gnathifera</taxon>
        <taxon>Rotifera</taxon>
        <taxon>Eurotatoria</taxon>
        <taxon>Bdelloidea</taxon>
        <taxon>Adinetida</taxon>
        <taxon>Adinetidae</taxon>
        <taxon>Adineta</taxon>
    </lineage>
</organism>
<accession>A0A818LXH0</accession>
<sequence>MIAECGMVAAGLVLGRVKELNVFKEITEIYILVSALLGLKRNLEMTLASLLTQLQAIVIGFLAALVSLAMEWVSQGHFNLRHTLVLFINISHFVATGGLILDFTVFQPAMNDGNLVADQASRLSATFHQQDKPGEFQEIIQYHASKCCRNPYKIFYSTTILLIEFSIIL</sequence>
<proteinExistence type="predicted"/>
<dbReference type="GO" id="GO:0005886">
    <property type="term" value="C:plasma membrane"/>
    <property type="evidence" value="ECO:0007669"/>
    <property type="project" value="TreeGrafter"/>
</dbReference>
<dbReference type="GO" id="GO:0008324">
    <property type="term" value="F:monoatomic cation transmembrane transporter activity"/>
    <property type="evidence" value="ECO:0007669"/>
    <property type="project" value="InterPro"/>
</dbReference>
<name>A0A818LXH0_9BILA</name>
<comment type="caution">
    <text evidence="2">The sequence shown here is derived from an EMBL/GenBank/DDBJ whole genome shotgun (WGS) entry which is preliminary data.</text>
</comment>
<evidence type="ECO:0000313" key="3">
    <source>
        <dbReference type="Proteomes" id="UP000663868"/>
    </source>
</evidence>
<dbReference type="PANTHER" id="PTHR16228">
    <property type="entry name" value="DIVALENT CATION TRANSPORTER SOLUTE CARRIER FAMILY 41"/>
    <property type="match status" value="1"/>
</dbReference>
<protein>
    <submittedName>
        <fullName evidence="2">Uncharacterized protein</fullName>
    </submittedName>
</protein>
<feature type="transmembrane region" description="Helical" evidence="1">
    <location>
        <begin position="47"/>
        <end position="70"/>
    </location>
</feature>
<dbReference type="Proteomes" id="UP000663868">
    <property type="component" value="Unassembled WGS sequence"/>
</dbReference>
<dbReference type="EMBL" id="CAJOBB010000135">
    <property type="protein sequence ID" value="CAF3579166.1"/>
    <property type="molecule type" value="Genomic_DNA"/>
</dbReference>
<keyword evidence="1" id="KW-0472">Membrane</keyword>
<gene>
    <name evidence="2" type="ORF">KXQ929_LOCUS4030</name>
</gene>
<evidence type="ECO:0000256" key="1">
    <source>
        <dbReference type="SAM" id="Phobius"/>
    </source>
</evidence>
<reference evidence="2" key="1">
    <citation type="submission" date="2021-02" db="EMBL/GenBank/DDBJ databases">
        <authorList>
            <person name="Nowell W R."/>
        </authorList>
    </citation>
    <scope>NUCLEOTIDE SEQUENCE</scope>
</reference>
<dbReference type="PANTHER" id="PTHR16228:SF7">
    <property type="entry name" value="SLC41A_MGTE INTEGRAL MEMBRANE DOMAIN-CONTAINING PROTEIN"/>
    <property type="match status" value="1"/>
</dbReference>
<keyword evidence="1" id="KW-0812">Transmembrane</keyword>
<keyword evidence="1" id="KW-1133">Transmembrane helix</keyword>